<keyword evidence="3" id="KW-0238">DNA-binding</keyword>
<comment type="subcellular location">
    <subcellularLocation>
        <location evidence="1">Nucleus</location>
    </subcellularLocation>
</comment>
<evidence type="ECO:0008006" key="9">
    <source>
        <dbReference type="Google" id="ProtNLM"/>
    </source>
</evidence>
<proteinExistence type="predicted"/>
<comment type="caution">
    <text evidence="7">The sequence shown here is derived from an EMBL/GenBank/DDBJ whole genome shotgun (WGS) entry which is preliminary data.</text>
</comment>
<evidence type="ECO:0000313" key="7">
    <source>
        <dbReference type="EMBL" id="CAK9149551.1"/>
    </source>
</evidence>
<dbReference type="InterPro" id="IPR015300">
    <property type="entry name" value="DNA-bd_pseudobarrel_sf"/>
</dbReference>
<dbReference type="AlphaFoldDB" id="A0ABC8RX49"/>
<evidence type="ECO:0000256" key="1">
    <source>
        <dbReference type="ARBA" id="ARBA00004123"/>
    </source>
</evidence>
<reference evidence="7 8" key="1">
    <citation type="submission" date="2024-02" db="EMBL/GenBank/DDBJ databases">
        <authorList>
            <person name="Vignale AGUSTIN F."/>
            <person name="Sosa J E."/>
            <person name="Modenutti C."/>
        </authorList>
    </citation>
    <scope>NUCLEOTIDE SEQUENCE [LARGE SCALE GENOMIC DNA]</scope>
</reference>
<feature type="region of interest" description="Disordered" evidence="6">
    <location>
        <begin position="171"/>
        <end position="196"/>
    </location>
</feature>
<keyword evidence="4" id="KW-0804">Transcription</keyword>
<name>A0ABC8RX49_9AQUA</name>
<evidence type="ECO:0000256" key="2">
    <source>
        <dbReference type="ARBA" id="ARBA00023015"/>
    </source>
</evidence>
<keyword evidence="5" id="KW-0539">Nucleus</keyword>
<dbReference type="PANTHER" id="PTHR31541:SF60">
    <property type="entry name" value="TF-B3 DOMAIN-CONTAINING PROTEIN"/>
    <property type="match status" value="1"/>
</dbReference>
<accession>A0ABC8RX49</accession>
<keyword evidence="2" id="KW-0805">Transcription regulation</keyword>
<evidence type="ECO:0000256" key="5">
    <source>
        <dbReference type="ARBA" id="ARBA00023242"/>
    </source>
</evidence>
<dbReference type="Gene3D" id="2.40.330.10">
    <property type="entry name" value="DNA-binding pseudobarrel domain"/>
    <property type="match status" value="1"/>
</dbReference>
<dbReference type="Proteomes" id="UP001642360">
    <property type="component" value="Unassembled WGS sequence"/>
</dbReference>
<dbReference type="PANTHER" id="PTHR31541">
    <property type="entry name" value="B3 DOMAIN PLANT PROTEIN-RELATED"/>
    <property type="match status" value="1"/>
</dbReference>
<evidence type="ECO:0000313" key="8">
    <source>
        <dbReference type="Proteomes" id="UP001642360"/>
    </source>
</evidence>
<sequence length="346" mass="39995">MTCSSSSSQKKRTMSDVDDFEGVGEVPNWAPFNYLVEAATMAFEEIRREEELIKERNCRTNLGFFLRPLGVRCKEYSFENLFGLSSPDDDSVYGESLTEPILPLNLVARKGKRSLRTKKSFNKITFRGPVDTQKGERLIYEKSFMESVTDSVDINMEEGFMTQKIINKPDKEATKTCPKRRRHESKETEPEEARVKKKVKRNMNAMPEILPNLSPELPIEFRILIQNMGGSQEMLIIQKPLYKTDLSRSHGRLSIPQSQIKTDFLTAVERELLNESELKVKLIEPCLEHSYIHLRKWDMNTRAIYVLVNSWNEVLSKKKNGLEEGMMVQLWSFRVDSELCLALVVI</sequence>
<organism evidence="7 8">
    <name type="scientific">Ilex paraguariensis</name>
    <name type="common">yerba mate</name>
    <dbReference type="NCBI Taxonomy" id="185542"/>
    <lineage>
        <taxon>Eukaryota</taxon>
        <taxon>Viridiplantae</taxon>
        <taxon>Streptophyta</taxon>
        <taxon>Embryophyta</taxon>
        <taxon>Tracheophyta</taxon>
        <taxon>Spermatophyta</taxon>
        <taxon>Magnoliopsida</taxon>
        <taxon>eudicotyledons</taxon>
        <taxon>Gunneridae</taxon>
        <taxon>Pentapetalae</taxon>
        <taxon>asterids</taxon>
        <taxon>campanulids</taxon>
        <taxon>Aquifoliales</taxon>
        <taxon>Aquifoliaceae</taxon>
        <taxon>Ilex</taxon>
    </lineage>
</organism>
<evidence type="ECO:0000256" key="3">
    <source>
        <dbReference type="ARBA" id="ARBA00023125"/>
    </source>
</evidence>
<protein>
    <recommendedName>
        <fullName evidence="9">B3 domain-containing protein</fullName>
    </recommendedName>
</protein>
<dbReference type="EMBL" id="CAUOFW020001892">
    <property type="protein sequence ID" value="CAK9149551.1"/>
    <property type="molecule type" value="Genomic_DNA"/>
</dbReference>
<dbReference type="GO" id="GO:0003677">
    <property type="term" value="F:DNA binding"/>
    <property type="evidence" value="ECO:0007669"/>
    <property type="project" value="UniProtKB-KW"/>
</dbReference>
<dbReference type="Pfam" id="PF03754">
    <property type="entry name" value="At2g31720-like"/>
    <property type="match status" value="1"/>
</dbReference>
<evidence type="ECO:0000256" key="6">
    <source>
        <dbReference type="SAM" id="MobiDB-lite"/>
    </source>
</evidence>
<dbReference type="InterPro" id="IPR005508">
    <property type="entry name" value="At2g31720-like"/>
</dbReference>
<feature type="compositionally biased region" description="Basic and acidic residues" evidence="6">
    <location>
        <begin position="184"/>
        <end position="194"/>
    </location>
</feature>
<gene>
    <name evidence="7" type="ORF">ILEXP_LOCUS17603</name>
</gene>
<evidence type="ECO:0000256" key="4">
    <source>
        <dbReference type="ARBA" id="ARBA00023163"/>
    </source>
</evidence>
<keyword evidence="8" id="KW-1185">Reference proteome</keyword>
<dbReference type="SUPFAM" id="SSF101936">
    <property type="entry name" value="DNA-binding pseudobarrel domain"/>
    <property type="match status" value="1"/>
</dbReference>
<dbReference type="GO" id="GO:0005634">
    <property type="term" value="C:nucleus"/>
    <property type="evidence" value="ECO:0007669"/>
    <property type="project" value="UniProtKB-SubCell"/>
</dbReference>